<gene>
    <name evidence="1" type="ORF">NQ317_006319</name>
</gene>
<dbReference type="InterPro" id="IPR005312">
    <property type="entry name" value="DUF1759"/>
</dbReference>
<protein>
    <recommendedName>
        <fullName evidence="3">Peptidase aspartic putative domain-containing protein</fullName>
    </recommendedName>
</protein>
<evidence type="ECO:0000313" key="1">
    <source>
        <dbReference type="EMBL" id="KAJ8979854.1"/>
    </source>
</evidence>
<comment type="caution">
    <text evidence="1">The sequence shown here is derived from an EMBL/GenBank/DDBJ whole genome shotgun (WGS) entry which is preliminary data.</text>
</comment>
<dbReference type="Proteomes" id="UP001162164">
    <property type="component" value="Unassembled WGS sequence"/>
</dbReference>
<keyword evidence="2" id="KW-1185">Reference proteome</keyword>
<evidence type="ECO:0008006" key="3">
    <source>
        <dbReference type="Google" id="ProtNLM"/>
    </source>
</evidence>
<accession>A0ABQ9JQL4</accession>
<dbReference type="EMBL" id="JAPWTJ010000308">
    <property type="protein sequence ID" value="KAJ8979854.1"/>
    <property type="molecule type" value="Genomic_DNA"/>
</dbReference>
<name>A0ABQ9JQL4_9CUCU</name>
<sequence>LDMSRLSIVESFNDFHTALYDVISELDDPPLMEEDLVRAHFEEIFYSIEAVYVMLFPRSILIFQLRKKSGKIKEWPAFIDLYNVLVHNNNELSDVEKYQYLLTSLKDDPLGIVKGIPLLGPNYSIAYATLCKRYQSKRIQCTHSWNEIINSTKIDSENPQRLRHLLDLFEENLVKRFELHYSPSDPARDIPTYHDLTKFLEKQCASLDSAALMNEQSTSKCKQHSYVKQSDFPHISNLKLADGTFNKPGPVDILLGADVFSLILQNGRIAGSTPDEPIAINTVFGWIVMDEILKSFWEIEQVPNKPSISVEDSLCEKIYQDTVSRNASVSSPYLALRTIKQLVKDEGLPYPRASETLLEASYVDDICSGTADIQVALETQSELISLLSKGGFVLRKWASNHPALLRAVDSEDCQQELSFDSVLSWVKSSPHRWKQFVANRVAQIQEKICPAFWHYIPSLNNPADCASRGIFPSQLVNHSQWWAGPDFFYSSINIDFFDEYESPECPEEIKPFVLTSLTDTDSISDLLNKWSSLSKIKRILSYCLRFIASCRKQRADSDYITSVEMHNAVITLAKVTQKEFFSQEILNLKRSRPLIKPLRRLNPFLDDSGVIRVGGRLRHSSLDYPTKHPILLPRQSRLTELLVEEVHRDNFHPGLQTTHFCYSKTFGFLVQNELFEPFSQNAYDVSE</sequence>
<evidence type="ECO:0000313" key="2">
    <source>
        <dbReference type="Proteomes" id="UP001162164"/>
    </source>
</evidence>
<reference evidence="1" key="1">
    <citation type="journal article" date="2023" name="Insect Mol. Biol.">
        <title>Genome sequencing provides insights into the evolution of gene families encoding plant cell wall-degrading enzymes in longhorned beetles.</title>
        <authorList>
            <person name="Shin N.R."/>
            <person name="Okamura Y."/>
            <person name="Kirsch R."/>
            <person name="Pauchet Y."/>
        </authorList>
    </citation>
    <scope>NUCLEOTIDE SEQUENCE</scope>
    <source>
        <strain evidence="1">MMC_N1</strain>
    </source>
</reference>
<proteinExistence type="predicted"/>
<dbReference type="PANTHER" id="PTHR47331">
    <property type="entry name" value="PHD-TYPE DOMAIN-CONTAINING PROTEIN"/>
    <property type="match status" value="1"/>
</dbReference>
<feature type="non-terminal residue" evidence="1">
    <location>
        <position position="1"/>
    </location>
</feature>
<dbReference type="Pfam" id="PF03564">
    <property type="entry name" value="DUF1759"/>
    <property type="match status" value="1"/>
</dbReference>
<dbReference type="PANTHER" id="PTHR47331:SF5">
    <property type="entry name" value="RIBONUCLEASE H"/>
    <property type="match status" value="1"/>
</dbReference>
<organism evidence="1 2">
    <name type="scientific">Molorchus minor</name>
    <dbReference type="NCBI Taxonomy" id="1323400"/>
    <lineage>
        <taxon>Eukaryota</taxon>
        <taxon>Metazoa</taxon>
        <taxon>Ecdysozoa</taxon>
        <taxon>Arthropoda</taxon>
        <taxon>Hexapoda</taxon>
        <taxon>Insecta</taxon>
        <taxon>Pterygota</taxon>
        <taxon>Neoptera</taxon>
        <taxon>Endopterygota</taxon>
        <taxon>Coleoptera</taxon>
        <taxon>Polyphaga</taxon>
        <taxon>Cucujiformia</taxon>
        <taxon>Chrysomeloidea</taxon>
        <taxon>Cerambycidae</taxon>
        <taxon>Lamiinae</taxon>
        <taxon>Monochamini</taxon>
        <taxon>Molorchus</taxon>
    </lineage>
</organism>